<reference evidence="11 12" key="1">
    <citation type="submission" date="2021-02" db="EMBL/GenBank/DDBJ databases">
        <title>Niveibacterium changnyeongensis HC41.</title>
        <authorList>
            <person name="Kang M."/>
        </authorList>
    </citation>
    <scope>NUCLEOTIDE SEQUENCE [LARGE SCALE GENOMIC DNA]</scope>
    <source>
        <strain evidence="11 12">HC41</strain>
    </source>
</reference>
<dbReference type="SUPFAM" id="SSF50182">
    <property type="entry name" value="Sm-like ribonucleoproteins"/>
    <property type="match status" value="1"/>
</dbReference>
<comment type="subcellular location">
    <subcellularLocation>
        <location evidence="1">Cell membrane</location>
        <topology evidence="1">Multi-pass membrane protein</topology>
    </subcellularLocation>
</comment>
<evidence type="ECO:0000313" key="11">
    <source>
        <dbReference type="EMBL" id="QSI78664.1"/>
    </source>
</evidence>
<feature type="transmembrane region" description="Helical" evidence="7">
    <location>
        <begin position="245"/>
        <end position="268"/>
    </location>
</feature>
<keyword evidence="12" id="KW-1185">Reference proteome</keyword>
<dbReference type="Gene3D" id="2.30.30.60">
    <property type="match status" value="1"/>
</dbReference>
<dbReference type="Pfam" id="PF21088">
    <property type="entry name" value="MS_channel_1st"/>
    <property type="match status" value="1"/>
</dbReference>
<dbReference type="InterPro" id="IPR049142">
    <property type="entry name" value="MS_channel_1st"/>
</dbReference>
<evidence type="ECO:0000313" key="12">
    <source>
        <dbReference type="Proteomes" id="UP000663570"/>
    </source>
</evidence>
<evidence type="ECO:0000256" key="3">
    <source>
        <dbReference type="ARBA" id="ARBA00022475"/>
    </source>
</evidence>
<keyword evidence="6 7" id="KW-0472">Membrane</keyword>
<feature type="transmembrane region" description="Helical" evidence="7">
    <location>
        <begin position="214"/>
        <end position="233"/>
    </location>
</feature>
<dbReference type="PANTHER" id="PTHR30347">
    <property type="entry name" value="POTASSIUM CHANNEL RELATED"/>
    <property type="match status" value="1"/>
</dbReference>
<evidence type="ECO:0000256" key="5">
    <source>
        <dbReference type="ARBA" id="ARBA00022989"/>
    </source>
</evidence>
<comment type="similarity">
    <text evidence="2">Belongs to the MscS (TC 1.A.23) family.</text>
</comment>
<feature type="transmembrane region" description="Helical" evidence="7">
    <location>
        <begin position="97"/>
        <end position="119"/>
    </location>
</feature>
<accession>A0ABX7MD20</accession>
<feature type="transmembrane region" description="Helical" evidence="7">
    <location>
        <begin position="32"/>
        <end position="52"/>
    </location>
</feature>
<dbReference type="InterPro" id="IPR011066">
    <property type="entry name" value="MscS_channel_C_sf"/>
</dbReference>
<sequence length="442" mass="47435">MSTQETSQQAGNALIAAFQAVVAELSTTASQMQLLTVAVILVASGFVSRRVVAHFSAPTTMARLVRAVAWPLAAVLLLLVARAGFRMAGYRGTEIAIAMQLAFALCVLRLIEVALRQVFFKSSWLKGVERYIAVGVWAVVALDLLGLLPELIDWLDSMRLHMGKQQVSLWTLINGALSSAATIVVAMWVAGIIEDRLMASRRMDSSVQAVLARLSRALLLFIGVMAAMSLVGLDFTALSVFSGALGVGIGLGMQKIAANYISGFIILLDRSIRIGNMISVGADRGEVQQITTRYTVLRAPTGINVIVPNETLIGAVVQNETFADKNVWIGIPVQVSYSCDVERALALLVECASAGGERVLKDPPPVAHLVAFADSGINLQLGVWIYDPLQGNLGIKSNINREIWRRFREEGIEIPFPQREVRVVGPVPADVPPAAIAQAGAA</sequence>
<dbReference type="InterPro" id="IPR011014">
    <property type="entry name" value="MscS_channel_TM-2"/>
</dbReference>
<dbReference type="SUPFAM" id="SSF82689">
    <property type="entry name" value="Mechanosensitive channel protein MscS (YggB), C-terminal domain"/>
    <property type="match status" value="1"/>
</dbReference>
<keyword evidence="5 7" id="KW-1133">Transmembrane helix</keyword>
<dbReference type="InterPro" id="IPR010920">
    <property type="entry name" value="LSM_dom_sf"/>
</dbReference>
<dbReference type="Gene3D" id="1.10.287.1260">
    <property type="match status" value="1"/>
</dbReference>
<evidence type="ECO:0000256" key="2">
    <source>
        <dbReference type="ARBA" id="ARBA00008017"/>
    </source>
</evidence>
<feature type="transmembrane region" description="Helical" evidence="7">
    <location>
        <begin position="131"/>
        <end position="149"/>
    </location>
</feature>
<evidence type="ECO:0000256" key="7">
    <source>
        <dbReference type="SAM" id="Phobius"/>
    </source>
</evidence>
<keyword evidence="3" id="KW-1003">Cell membrane</keyword>
<dbReference type="InterPro" id="IPR052702">
    <property type="entry name" value="MscS-like_channel"/>
</dbReference>
<evidence type="ECO:0000259" key="9">
    <source>
        <dbReference type="Pfam" id="PF21082"/>
    </source>
</evidence>
<dbReference type="PANTHER" id="PTHR30347:SF1">
    <property type="entry name" value="MECHANOSENSITIVE CHANNEL MSCK"/>
    <property type="match status" value="1"/>
</dbReference>
<dbReference type="InterPro" id="IPR023408">
    <property type="entry name" value="MscS_beta-dom_sf"/>
</dbReference>
<proteinExistence type="inferred from homology"/>
<dbReference type="Gene3D" id="3.30.70.100">
    <property type="match status" value="1"/>
</dbReference>
<feature type="domain" description="Mechanosensitive ion channel MscS" evidence="8">
    <location>
        <begin position="256"/>
        <end position="319"/>
    </location>
</feature>
<dbReference type="InterPro" id="IPR049278">
    <property type="entry name" value="MS_channel_C"/>
</dbReference>
<evidence type="ECO:0000259" key="10">
    <source>
        <dbReference type="Pfam" id="PF21088"/>
    </source>
</evidence>
<dbReference type="RefSeq" id="WP_172203072.1">
    <property type="nucleotide sequence ID" value="NZ_CP071060.1"/>
</dbReference>
<dbReference type="InterPro" id="IPR006685">
    <property type="entry name" value="MscS_channel_2nd"/>
</dbReference>
<feature type="domain" description="Mechanosensitive ion channel MscS C-terminal" evidence="9">
    <location>
        <begin position="330"/>
        <end position="414"/>
    </location>
</feature>
<evidence type="ECO:0000259" key="8">
    <source>
        <dbReference type="Pfam" id="PF00924"/>
    </source>
</evidence>
<feature type="transmembrane region" description="Helical" evidence="7">
    <location>
        <begin position="64"/>
        <end position="85"/>
    </location>
</feature>
<gene>
    <name evidence="11" type="ORF">JY500_08685</name>
</gene>
<dbReference type="Proteomes" id="UP000663570">
    <property type="component" value="Chromosome"/>
</dbReference>
<feature type="transmembrane region" description="Helical" evidence="7">
    <location>
        <begin position="169"/>
        <end position="193"/>
    </location>
</feature>
<keyword evidence="4 7" id="KW-0812">Transmembrane</keyword>
<name>A0ABX7MD20_9RHOO</name>
<dbReference type="EMBL" id="CP071060">
    <property type="protein sequence ID" value="QSI78664.1"/>
    <property type="molecule type" value="Genomic_DNA"/>
</dbReference>
<protein>
    <submittedName>
        <fullName evidence="11">Mechanosensitive ion channel</fullName>
    </submittedName>
</protein>
<dbReference type="Pfam" id="PF21082">
    <property type="entry name" value="MS_channel_3rd"/>
    <property type="match status" value="1"/>
</dbReference>
<dbReference type="SUPFAM" id="SSF82861">
    <property type="entry name" value="Mechanosensitive channel protein MscS (YggB), transmembrane region"/>
    <property type="match status" value="1"/>
</dbReference>
<dbReference type="Pfam" id="PF00924">
    <property type="entry name" value="MS_channel_2nd"/>
    <property type="match status" value="1"/>
</dbReference>
<feature type="domain" description="Mechanosensitive ion channel transmembrane helices 2/3" evidence="10">
    <location>
        <begin position="214"/>
        <end position="254"/>
    </location>
</feature>
<evidence type="ECO:0000256" key="1">
    <source>
        <dbReference type="ARBA" id="ARBA00004651"/>
    </source>
</evidence>
<evidence type="ECO:0000256" key="6">
    <source>
        <dbReference type="ARBA" id="ARBA00023136"/>
    </source>
</evidence>
<organism evidence="11 12">
    <name type="scientific">Niveibacterium microcysteis</name>
    <dbReference type="NCBI Taxonomy" id="2811415"/>
    <lineage>
        <taxon>Bacteria</taxon>
        <taxon>Pseudomonadati</taxon>
        <taxon>Pseudomonadota</taxon>
        <taxon>Betaproteobacteria</taxon>
        <taxon>Rhodocyclales</taxon>
        <taxon>Rhodocyclaceae</taxon>
        <taxon>Niveibacterium</taxon>
    </lineage>
</organism>
<evidence type="ECO:0000256" key="4">
    <source>
        <dbReference type="ARBA" id="ARBA00022692"/>
    </source>
</evidence>